<sequence>MSPYKKAPSILKAKKENKTTMKNRLLNIRKNRGVQNNMPLEGVDTITSNLNIISPPPPPSSTNDTSNKSFCNISNLDCNDSFVDTPLSELNVSGIEPMESSLLTLSNESYWSQLDDLNVEKMHGTENETSEYIDSKNLLSGRRIVDILFFIQQIQVHHSGGMDCSFIDMEFESEKIYGFHSVFNFKCKICGIKSKIYSAENAKKKCVPINKAIINGCQAIGIGCNDNLLTGAQPILLLHGHTQMTEFAAFLDMPALSSTGFVKLQSVVANSIHDSAWEEIRKAGEEEKRIALECGNIDSDGIPMCTVVADGQWSKRSYKTKYNALSGAYCVICQKSATKNDIAPKHECFINWNKSSTSMEADGVVEGFRLIKYLIGALHTLVNAIDRYKVNVVALQETRWQGEGCISIGNMTLFYGGITTNRHENGVGFLVHNSLIPWVKQFKAINDRICYIRISMNQRDMIMICAYAPTESGNEEAKDTFYEKLEQVYDAMPGHCIKLLLGDLNAQVSKENTYKMTIGKHSLHGIRLINFAISKNMVISSTRFPRKNIHKETWLSPGGRFSSQIDH</sequence>
<proteinExistence type="predicted"/>
<feature type="non-terminal residue" evidence="2">
    <location>
        <position position="567"/>
    </location>
</feature>
<reference evidence="2 3" key="1">
    <citation type="submission" date="2019-08" db="EMBL/GenBank/DDBJ databases">
        <title>Whole genome of Aphis craccivora.</title>
        <authorList>
            <person name="Voronova N.V."/>
            <person name="Shulinski R.S."/>
            <person name="Bandarenka Y.V."/>
            <person name="Zhorov D.G."/>
            <person name="Warner D."/>
        </authorList>
    </citation>
    <scope>NUCLEOTIDE SEQUENCE [LARGE SCALE GENOMIC DNA]</scope>
    <source>
        <strain evidence="2">180601</strain>
        <tissue evidence="2">Whole Body</tissue>
    </source>
</reference>
<dbReference type="InterPro" id="IPR036691">
    <property type="entry name" value="Endo/exonu/phosph_ase_sf"/>
</dbReference>
<accession>A0A6G0YA60</accession>
<dbReference type="PANTHER" id="PTHR23227:SF83">
    <property type="entry name" value="ENDONUCLEASE_EXONUCLEASE_PHOSPHATASE DOMAIN-CONTAINING PROTEIN"/>
    <property type="match status" value="1"/>
</dbReference>
<dbReference type="SUPFAM" id="SSF56219">
    <property type="entry name" value="DNase I-like"/>
    <property type="match status" value="1"/>
</dbReference>
<keyword evidence="3" id="KW-1185">Reference proteome</keyword>
<feature type="domain" description="Mutator-like transposase" evidence="1">
    <location>
        <begin position="141"/>
        <end position="332"/>
    </location>
</feature>
<dbReference type="Proteomes" id="UP000478052">
    <property type="component" value="Unassembled WGS sequence"/>
</dbReference>
<dbReference type="PANTHER" id="PTHR23227">
    <property type="entry name" value="BUCENTAUR RELATED"/>
    <property type="match status" value="1"/>
</dbReference>
<dbReference type="Pfam" id="PF20700">
    <property type="entry name" value="Mutator"/>
    <property type="match status" value="1"/>
</dbReference>
<organism evidence="2 3">
    <name type="scientific">Aphis craccivora</name>
    <name type="common">Cowpea aphid</name>
    <dbReference type="NCBI Taxonomy" id="307492"/>
    <lineage>
        <taxon>Eukaryota</taxon>
        <taxon>Metazoa</taxon>
        <taxon>Ecdysozoa</taxon>
        <taxon>Arthropoda</taxon>
        <taxon>Hexapoda</taxon>
        <taxon>Insecta</taxon>
        <taxon>Pterygota</taxon>
        <taxon>Neoptera</taxon>
        <taxon>Paraneoptera</taxon>
        <taxon>Hemiptera</taxon>
        <taxon>Sternorrhyncha</taxon>
        <taxon>Aphidomorpha</taxon>
        <taxon>Aphidoidea</taxon>
        <taxon>Aphididae</taxon>
        <taxon>Aphidini</taxon>
        <taxon>Aphis</taxon>
        <taxon>Aphis</taxon>
    </lineage>
</organism>
<gene>
    <name evidence="2" type="ORF">FWK35_00019470</name>
</gene>
<evidence type="ECO:0000313" key="3">
    <source>
        <dbReference type="Proteomes" id="UP000478052"/>
    </source>
</evidence>
<protein>
    <submittedName>
        <fullName evidence="2">YqaJ domain-containing protein</fullName>
    </submittedName>
</protein>
<evidence type="ECO:0000259" key="1">
    <source>
        <dbReference type="Pfam" id="PF20700"/>
    </source>
</evidence>
<dbReference type="Gene3D" id="3.60.10.10">
    <property type="entry name" value="Endonuclease/exonuclease/phosphatase"/>
    <property type="match status" value="1"/>
</dbReference>
<dbReference type="AlphaFoldDB" id="A0A6G0YA60"/>
<evidence type="ECO:0000313" key="2">
    <source>
        <dbReference type="EMBL" id="KAF0751808.1"/>
    </source>
</evidence>
<comment type="caution">
    <text evidence="2">The sequence shown here is derived from an EMBL/GenBank/DDBJ whole genome shotgun (WGS) entry which is preliminary data.</text>
</comment>
<dbReference type="EMBL" id="VUJU01005249">
    <property type="protein sequence ID" value="KAF0751808.1"/>
    <property type="molecule type" value="Genomic_DNA"/>
</dbReference>
<dbReference type="InterPro" id="IPR027124">
    <property type="entry name" value="Swc5/CFDP1/2"/>
</dbReference>
<dbReference type="InterPro" id="IPR049012">
    <property type="entry name" value="Mutator_transp_dom"/>
</dbReference>
<dbReference type="OrthoDB" id="6622741at2759"/>
<name>A0A6G0YA60_APHCR</name>